<comment type="caution">
    <text evidence="7">The sequence shown here is derived from an EMBL/GenBank/DDBJ whole genome shotgun (WGS) entry which is preliminary data.</text>
</comment>
<dbReference type="Pfam" id="PF00892">
    <property type="entry name" value="EamA"/>
    <property type="match status" value="1"/>
</dbReference>
<sequence>MLLSAMLGSLSGAVAKVLSESMDPIEIVFYRNLLGVIMILYSFKKVQVSFDISKSHLLFLRGFFGTLAMLLYFYTIANIPLGEAVILNKTSPFFVTILAYYLMKESININTIFALVIGFIGVAFVIQPLDFEISQGHVLGVLGGFFAACAYATIKKIKDIYDARVIMLSFMGVGTILPLLLFLFTPYASFQVHTEFFIWALIVLMAILSTVSQWFLTRAYSLSKASIIGVIGYSSIPFAVGFGIMLGDSLPDMLTFLGIGLIALGGILVSKK</sequence>
<feature type="transmembrane region" description="Helical" evidence="5">
    <location>
        <begin position="196"/>
        <end position="216"/>
    </location>
</feature>
<keyword evidence="3 5" id="KW-1133">Transmembrane helix</keyword>
<evidence type="ECO:0000256" key="4">
    <source>
        <dbReference type="ARBA" id="ARBA00023136"/>
    </source>
</evidence>
<dbReference type="Proteomes" id="UP000461010">
    <property type="component" value="Unassembled WGS sequence"/>
</dbReference>
<dbReference type="InterPro" id="IPR000620">
    <property type="entry name" value="EamA_dom"/>
</dbReference>
<keyword evidence="9" id="KW-1185">Reference proteome</keyword>
<protein>
    <submittedName>
        <fullName evidence="7">EamA family transporter</fullName>
    </submittedName>
</protein>
<proteinExistence type="predicted"/>
<feature type="transmembrane region" description="Helical" evidence="5">
    <location>
        <begin position="55"/>
        <end position="74"/>
    </location>
</feature>
<dbReference type="Proteomes" id="UP000472839">
    <property type="component" value="Unassembled WGS sequence"/>
</dbReference>
<feature type="transmembrane region" description="Helical" evidence="5">
    <location>
        <begin position="25"/>
        <end position="43"/>
    </location>
</feature>
<dbReference type="EMBL" id="WFKJ01000001">
    <property type="protein sequence ID" value="KAB7893042.1"/>
    <property type="molecule type" value="Genomic_DNA"/>
</dbReference>
<dbReference type="EMBL" id="WFKK01000104">
    <property type="protein sequence ID" value="KAB7883083.1"/>
    <property type="molecule type" value="Genomic_DNA"/>
</dbReference>
<accession>A0A6L4WMV6</accession>
<feature type="transmembrane region" description="Helical" evidence="5">
    <location>
        <begin position="110"/>
        <end position="129"/>
    </location>
</feature>
<keyword evidence="2 5" id="KW-0812">Transmembrane</keyword>
<dbReference type="PANTHER" id="PTHR22911">
    <property type="entry name" value="ACYL-MALONYL CONDENSING ENZYME-RELATED"/>
    <property type="match status" value="1"/>
</dbReference>
<feature type="transmembrane region" description="Helical" evidence="5">
    <location>
        <begin position="165"/>
        <end position="184"/>
    </location>
</feature>
<dbReference type="GO" id="GO:0016020">
    <property type="term" value="C:membrane"/>
    <property type="evidence" value="ECO:0007669"/>
    <property type="project" value="UniProtKB-SubCell"/>
</dbReference>
<feature type="transmembrane region" description="Helical" evidence="5">
    <location>
        <begin position="135"/>
        <end position="153"/>
    </location>
</feature>
<organism evidence="7 10">
    <name type="scientific">Poseidonibacter ostreae</name>
    <dbReference type="NCBI Taxonomy" id="2654171"/>
    <lineage>
        <taxon>Bacteria</taxon>
        <taxon>Pseudomonadati</taxon>
        <taxon>Campylobacterota</taxon>
        <taxon>Epsilonproteobacteria</taxon>
        <taxon>Campylobacterales</taxon>
        <taxon>Arcobacteraceae</taxon>
        <taxon>Poseidonibacter</taxon>
    </lineage>
</organism>
<evidence type="ECO:0000313" key="7">
    <source>
        <dbReference type="EMBL" id="KAB7883083.1"/>
    </source>
</evidence>
<evidence type="ECO:0000256" key="2">
    <source>
        <dbReference type="ARBA" id="ARBA00022692"/>
    </source>
</evidence>
<feature type="transmembrane region" description="Helical" evidence="5">
    <location>
        <begin position="253"/>
        <end position="270"/>
    </location>
</feature>
<evidence type="ECO:0000259" key="6">
    <source>
        <dbReference type="Pfam" id="PF00892"/>
    </source>
</evidence>
<evidence type="ECO:0000256" key="1">
    <source>
        <dbReference type="ARBA" id="ARBA00004141"/>
    </source>
</evidence>
<feature type="transmembrane region" description="Helical" evidence="5">
    <location>
        <begin position="228"/>
        <end position="247"/>
    </location>
</feature>
<gene>
    <name evidence="8" type="ORF">GBG18_00225</name>
    <name evidence="7" type="ORF">GBG19_16255</name>
</gene>
<evidence type="ECO:0000313" key="8">
    <source>
        <dbReference type="EMBL" id="KAB7893042.1"/>
    </source>
</evidence>
<keyword evidence="4 5" id="KW-0472">Membrane</keyword>
<evidence type="ECO:0000313" key="9">
    <source>
        <dbReference type="Proteomes" id="UP000461010"/>
    </source>
</evidence>
<feature type="domain" description="EamA" evidence="6">
    <location>
        <begin position="1"/>
        <end position="126"/>
    </location>
</feature>
<reference evidence="9 10" key="1">
    <citation type="submission" date="2019-10" db="EMBL/GenBank/DDBJ databases">
        <title>Poseidonibacter ostreae sp. nov., isolated from the gut of the Ostrea denselamellosa.</title>
        <authorList>
            <person name="Choi A."/>
        </authorList>
    </citation>
    <scope>NUCLEOTIDE SEQUENCE [LARGE SCALE GENOMIC DNA]</scope>
    <source>
        <strain evidence="7 10">SJOD-M-33</strain>
        <strain evidence="8 9">SJOD-M-5</strain>
    </source>
</reference>
<evidence type="ECO:0000256" key="5">
    <source>
        <dbReference type="SAM" id="Phobius"/>
    </source>
</evidence>
<dbReference type="InterPro" id="IPR037185">
    <property type="entry name" value="EmrE-like"/>
</dbReference>
<dbReference type="AlphaFoldDB" id="A0A6L4WMV6"/>
<dbReference type="SUPFAM" id="SSF103481">
    <property type="entry name" value="Multidrug resistance efflux transporter EmrE"/>
    <property type="match status" value="2"/>
</dbReference>
<evidence type="ECO:0000256" key="3">
    <source>
        <dbReference type="ARBA" id="ARBA00022989"/>
    </source>
</evidence>
<feature type="transmembrane region" description="Helical" evidence="5">
    <location>
        <begin position="86"/>
        <end position="103"/>
    </location>
</feature>
<dbReference type="PANTHER" id="PTHR22911:SF6">
    <property type="entry name" value="SOLUTE CARRIER FAMILY 35 MEMBER G1"/>
    <property type="match status" value="1"/>
</dbReference>
<evidence type="ECO:0000313" key="10">
    <source>
        <dbReference type="Proteomes" id="UP000472839"/>
    </source>
</evidence>
<name>A0A6L4WMV6_9BACT</name>
<comment type="subcellular location">
    <subcellularLocation>
        <location evidence="1">Membrane</location>
        <topology evidence="1">Multi-pass membrane protein</topology>
    </subcellularLocation>
</comment>